<proteinExistence type="predicted"/>
<organism evidence="2 3">
    <name type="scientific">Massilia aurea</name>
    <dbReference type="NCBI Taxonomy" id="373040"/>
    <lineage>
        <taxon>Bacteria</taxon>
        <taxon>Pseudomonadati</taxon>
        <taxon>Pseudomonadota</taxon>
        <taxon>Betaproteobacteria</taxon>
        <taxon>Burkholderiales</taxon>
        <taxon>Oxalobacteraceae</taxon>
        <taxon>Telluria group</taxon>
        <taxon>Massilia</taxon>
    </lineage>
</organism>
<evidence type="ECO:0000256" key="1">
    <source>
        <dbReference type="SAM" id="Phobius"/>
    </source>
</evidence>
<dbReference type="EMBL" id="JACHBX010000003">
    <property type="protein sequence ID" value="MBB6135052.1"/>
    <property type="molecule type" value="Genomic_DNA"/>
</dbReference>
<dbReference type="InterPro" id="IPR012902">
    <property type="entry name" value="N_methyl_site"/>
</dbReference>
<comment type="caution">
    <text evidence="2">The sequence shown here is derived from an EMBL/GenBank/DDBJ whole genome shotgun (WGS) entry which is preliminary data.</text>
</comment>
<evidence type="ECO:0000313" key="2">
    <source>
        <dbReference type="EMBL" id="MBB6135052.1"/>
    </source>
</evidence>
<name>A0A7W9X222_9BURK</name>
<keyword evidence="1" id="KW-1133">Transmembrane helix</keyword>
<evidence type="ECO:0000313" key="3">
    <source>
        <dbReference type="Proteomes" id="UP000540787"/>
    </source>
</evidence>
<gene>
    <name evidence="2" type="ORF">HD842_003210</name>
</gene>
<feature type="transmembrane region" description="Helical" evidence="1">
    <location>
        <begin position="12"/>
        <end position="29"/>
    </location>
</feature>
<dbReference type="RefSeq" id="WP_183555701.1">
    <property type="nucleotide sequence ID" value="NZ_JACHBX010000003.1"/>
</dbReference>
<dbReference type="Pfam" id="PF07963">
    <property type="entry name" value="N_methyl"/>
    <property type="match status" value="1"/>
</dbReference>
<keyword evidence="3" id="KW-1185">Reference proteome</keyword>
<reference evidence="2 3" key="1">
    <citation type="submission" date="2020-08" db="EMBL/GenBank/DDBJ databases">
        <title>The Agave Microbiome: Exploring the role of microbial communities in plant adaptations to desert environments.</title>
        <authorList>
            <person name="Partida-Martinez L.P."/>
        </authorList>
    </citation>
    <scope>NUCLEOTIDE SEQUENCE [LARGE SCALE GENOMIC DNA]</scope>
    <source>
        <strain evidence="2 3">AT3.2</strain>
    </source>
</reference>
<dbReference type="NCBIfam" id="TIGR02532">
    <property type="entry name" value="IV_pilin_GFxxxE"/>
    <property type="match status" value="1"/>
</dbReference>
<protein>
    <submittedName>
        <fullName evidence="2">Prepilin-type N-terminal cleavage/methylation domain-containing protein</fullName>
    </submittedName>
</protein>
<dbReference type="AlphaFoldDB" id="A0A7W9X222"/>
<accession>A0A7W9X222</accession>
<dbReference type="Proteomes" id="UP000540787">
    <property type="component" value="Unassembled WGS sequence"/>
</dbReference>
<sequence>MTMPRPAHGYTLLELLIGLTIAALVMLPLSEMLRAGADSARFVRAGLDQNADARFVLGRIVAQAAGAPQQNAKRTGDLAAWLATLPYTLTNGTLVETILDGKTARNSVLATGVRAFDLRLLDVGAGRPVMRIELVFDRPDCDTSRGQDCSVAYARTVRLGAAP</sequence>
<keyword evidence="1" id="KW-0812">Transmembrane</keyword>
<keyword evidence="1" id="KW-0472">Membrane</keyword>